<evidence type="ECO:0000256" key="1">
    <source>
        <dbReference type="SAM" id="MobiDB-lite"/>
    </source>
</evidence>
<feature type="region of interest" description="Disordered" evidence="1">
    <location>
        <begin position="527"/>
        <end position="567"/>
    </location>
</feature>
<dbReference type="OrthoDB" id="4382201at2"/>
<name>A0A1J7C772_9ACTN</name>
<dbReference type="EMBL" id="MLCF01000054">
    <property type="protein sequence ID" value="OIV37400.1"/>
    <property type="molecule type" value="Genomic_DNA"/>
</dbReference>
<feature type="region of interest" description="Disordered" evidence="1">
    <location>
        <begin position="276"/>
        <end position="295"/>
    </location>
</feature>
<evidence type="ECO:0000313" key="3">
    <source>
        <dbReference type="EMBL" id="OIV37400.1"/>
    </source>
</evidence>
<feature type="compositionally biased region" description="Polar residues" evidence="1">
    <location>
        <begin position="545"/>
        <end position="556"/>
    </location>
</feature>
<dbReference type="Pfam" id="PF03432">
    <property type="entry name" value="Relaxase"/>
    <property type="match status" value="1"/>
</dbReference>
<sequence length="567" mass="61479">MIAKIARGSRVRGLLHYLYGPGRHDEHLDPHLVASFDGLCPDPGRQQDATLAHLATVLDAPVKDRTARTGKPLARHVWHCPVRAAPEDRILTDADWEQIARRLVAAAGIAPDGDDDACRWIAVRHADDHIHIVATTVRQDGRRPTLHRDALRIQAECRRIEIEYGLRRLNPGDGTHAKRPTSAEQHKARRTGRTTTAREQLRTTARQCLAAADGDTDYLQRLRAAGVRVKLRHAPSGDLLGYSLALPGDRNRHGQPVWYPGSTLAPDLSLPKVRHWLSGTGPEGRSTAPRRPSTARHAATRAAEAALGQLSHRSTSDADAAAALTATGTLLDALASTTNDTQIGDAARAFERATRIPVAPRHAGARDLARAARDLARAGSALGRGDDQEATAMLLSTLVQLALAVAAWHFTHHHLQQAAAAQAATAHLRTAYAGAARRPLAAWHAQGRALSDADLMHFTSAIRAGIPERAEQILAEAAWPALAAVLRARAAAGDDPIAVLREAAADRELESADTVSEVLVWRIQRLTRQRRPDEAQHERKRKRSSSSAPLSATVPTDPSGRSRRPHR</sequence>
<evidence type="ECO:0000313" key="4">
    <source>
        <dbReference type="Proteomes" id="UP000243342"/>
    </source>
</evidence>
<dbReference type="RefSeq" id="WP_071656660.1">
    <property type="nucleotide sequence ID" value="NZ_MLCF01000054.1"/>
</dbReference>
<gene>
    <name evidence="3" type="ORF">BIV57_11335</name>
</gene>
<organism evidence="3 4">
    <name type="scientific">Mangrovactinospora gilvigrisea</name>
    <dbReference type="NCBI Taxonomy" id="1428644"/>
    <lineage>
        <taxon>Bacteria</taxon>
        <taxon>Bacillati</taxon>
        <taxon>Actinomycetota</taxon>
        <taxon>Actinomycetes</taxon>
        <taxon>Kitasatosporales</taxon>
        <taxon>Streptomycetaceae</taxon>
        <taxon>Mangrovactinospora</taxon>
    </lineage>
</organism>
<comment type="caution">
    <text evidence="3">The sequence shown here is derived from an EMBL/GenBank/DDBJ whole genome shotgun (WGS) entry which is preliminary data.</text>
</comment>
<dbReference type="AlphaFoldDB" id="A0A1J7C772"/>
<evidence type="ECO:0000259" key="2">
    <source>
        <dbReference type="Pfam" id="PF03432"/>
    </source>
</evidence>
<dbReference type="Proteomes" id="UP000243342">
    <property type="component" value="Unassembled WGS sequence"/>
</dbReference>
<dbReference type="InterPro" id="IPR005094">
    <property type="entry name" value="Endonuclease_MobA/VirD2"/>
</dbReference>
<protein>
    <recommendedName>
        <fullName evidence="2">MobA/VirD2-like nuclease domain-containing protein</fullName>
    </recommendedName>
</protein>
<feature type="domain" description="MobA/VirD2-like nuclease" evidence="2">
    <location>
        <begin position="71"/>
        <end position="166"/>
    </location>
</feature>
<accession>A0A1J7C772</accession>
<feature type="region of interest" description="Disordered" evidence="1">
    <location>
        <begin position="170"/>
        <end position="197"/>
    </location>
</feature>
<keyword evidence="4" id="KW-1185">Reference proteome</keyword>
<dbReference type="STRING" id="1428644.BIV57_11335"/>
<proteinExistence type="predicted"/>
<reference evidence="3 4" key="1">
    <citation type="submission" date="2016-10" db="EMBL/GenBank/DDBJ databases">
        <title>Genome sequence of Streptomyces gilvigriseus MUSC 26.</title>
        <authorList>
            <person name="Lee L.-H."/>
            <person name="Ser H.-L."/>
        </authorList>
    </citation>
    <scope>NUCLEOTIDE SEQUENCE [LARGE SCALE GENOMIC DNA]</scope>
    <source>
        <strain evidence="3 4">MUSC 26</strain>
    </source>
</reference>